<evidence type="ECO:0000259" key="4">
    <source>
        <dbReference type="Pfam" id="PF25823"/>
    </source>
</evidence>
<dbReference type="InterPro" id="IPR003888">
    <property type="entry name" value="FYrich_N"/>
</dbReference>
<gene>
    <name evidence="5" type="primary">ABSGL_10850.1 scaffold 12033</name>
</gene>
<feature type="region of interest" description="Disordered" evidence="3">
    <location>
        <begin position="183"/>
        <end position="254"/>
    </location>
</feature>
<dbReference type="PROSITE" id="PS51543">
    <property type="entry name" value="FYRC"/>
    <property type="match status" value="1"/>
</dbReference>
<dbReference type="Gene3D" id="3.30.160.360">
    <property type="match status" value="1"/>
</dbReference>
<protein>
    <recommendedName>
        <fullName evidence="4">Ams2/SPT21 N-terminal domain-containing protein</fullName>
    </recommendedName>
</protein>
<proteinExistence type="predicted"/>
<organism evidence="5">
    <name type="scientific">Absidia glauca</name>
    <name type="common">Pin mould</name>
    <dbReference type="NCBI Taxonomy" id="4829"/>
    <lineage>
        <taxon>Eukaryota</taxon>
        <taxon>Fungi</taxon>
        <taxon>Fungi incertae sedis</taxon>
        <taxon>Mucoromycota</taxon>
        <taxon>Mucoromycotina</taxon>
        <taxon>Mucoromycetes</taxon>
        <taxon>Mucorales</taxon>
        <taxon>Cunninghamellaceae</taxon>
        <taxon>Absidia</taxon>
    </lineage>
</organism>
<evidence type="ECO:0000256" key="3">
    <source>
        <dbReference type="SAM" id="MobiDB-lite"/>
    </source>
</evidence>
<feature type="region of interest" description="Disordered" evidence="3">
    <location>
        <begin position="594"/>
        <end position="681"/>
    </location>
</feature>
<feature type="compositionally biased region" description="Low complexity" evidence="3">
    <location>
        <begin position="193"/>
        <end position="223"/>
    </location>
</feature>
<feature type="compositionally biased region" description="Polar residues" evidence="3">
    <location>
        <begin position="594"/>
        <end position="623"/>
    </location>
</feature>
<dbReference type="STRING" id="4829.A0A168QKZ3"/>
<feature type="region of interest" description="Disordered" evidence="3">
    <location>
        <begin position="323"/>
        <end position="380"/>
    </location>
</feature>
<evidence type="ECO:0000313" key="5">
    <source>
        <dbReference type="EMBL" id="SAM04984.1"/>
    </source>
</evidence>
<dbReference type="Pfam" id="PF05965">
    <property type="entry name" value="FYRC"/>
    <property type="match status" value="1"/>
</dbReference>
<dbReference type="Pfam" id="PF25823">
    <property type="entry name" value="Ams2-SPT21_N"/>
    <property type="match status" value="1"/>
</dbReference>
<dbReference type="AlphaFoldDB" id="A0A168QKZ3"/>
<dbReference type="PANTHER" id="PTHR22715">
    <property type="entry name" value="TRANSFORMING GROWTH FACTOR BETA REGULATED GENE 1"/>
    <property type="match status" value="1"/>
</dbReference>
<feature type="domain" description="Ams2/SPT21 N-terminal" evidence="4">
    <location>
        <begin position="4"/>
        <end position="125"/>
    </location>
</feature>
<feature type="compositionally biased region" description="Polar residues" evidence="3">
    <location>
        <begin position="323"/>
        <end position="354"/>
    </location>
</feature>
<dbReference type="GO" id="GO:0005634">
    <property type="term" value="C:nucleus"/>
    <property type="evidence" value="ECO:0007669"/>
    <property type="project" value="UniProtKB-SubCell"/>
</dbReference>
<dbReference type="PANTHER" id="PTHR22715:SF0">
    <property type="entry name" value="TRANSFORMING GROWTH FACTOR BETA REGULATOR 1"/>
    <property type="match status" value="1"/>
</dbReference>
<name>A0A168QKZ3_ABSGL</name>
<dbReference type="InterPro" id="IPR057725">
    <property type="entry name" value="Ams2-SPT21_N"/>
</dbReference>
<dbReference type="EMBL" id="LT554417">
    <property type="protein sequence ID" value="SAM04984.1"/>
    <property type="molecule type" value="Genomic_DNA"/>
</dbReference>
<feature type="compositionally biased region" description="Low complexity" evidence="3">
    <location>
        <begin position="272"/>
        <end position="293"/>
    </location>
</feature>
<dbReference type="Proteomes" id="UP000078561">
    <property type="component" value="Unassembled WGS sequence"/>
</dbReference>
<feature type="compositionally biased region" description="Low complexity" evidence="3">
    <location>
        <begin position="634"/>
        <end position="645"/>
    </location>
</feature>
<dbReference type="InterPro" id="IPR003889">
    <property type="entry name" value="FYrich_C"/>
</dbReference>
<comment type="subcellular location">
    <subcellularLocation>
        <location evidence="1">Nucleus</location>
    </subcellularLocation>
</comment>
<dbReference type="InParanoid" id="A0A168QKZ3"/>
<feature type="region of interest" description="Disordered" evidence="3">
    <location>
        <begin position="271"/>
        <end position="309"/>
    </location>
</feature>
<dbReference type="SMART" id="SM00541">
    <property type="entry name" value="FYRN"/>
    <property type="match status" value="1"/>
</dbReference>
<evidence type="ECO:0000256" key="2">
    <source>
        <dbReference type="ARBA" id="ARBA00023242"/>
    </source>
</evidence>
<evidence type="ECO:0000256" key="1">
    <source>
        <dbReference type="ARBA" id="ARBA00004123"/>
    </source>
</evidence>
<keyword evidence="6" id="KW-1185">Reference proteome</keyword>
<dbReference type="Pfam" id="PF05964">
    <property type="entry name" value="FYRN"/>
    <property type="match status" value="1"/>
</dbReference>
<dbReference type="InterPro" id="IPR040092">
    <property type="entry name" value="TBRG1"/>
</dbReference>
<accession>A0A168QKZ3</accession>
<feature type="compositionally biased region" description="Low complexity" evidence="3">
    <location>
        <begin position="653"/>
        <end position="675"/>
    </location>
</feature>
<dbReference type="OMA" id="WEGHGLM"/>
<dbReference type="GO" id="GO:0051726">
    <property type="term" value="P:regulation of cell cycle"/>
    <property type="evidence" value="ECO:0007669"/>
    <property type="project" value="TreeGrafter"/>
</dbReference>
<feature type="compositionally biased region" description="Low complexity" evidence="3">
    <location>
        <begin position="230"/>
        <end position="247"/>
    </location>
</feature>
<dbReference type="OrthoDB" id="285793at2759"/>
<dbReference type="PROSITE" id="PS51542">
    <property type="entry name" value="FYRN"/>
    <property type="match status" value="1"/>
</dbReference>
<evidence type="ECO:0000313" key="6">
    <source>
        <dbReference type="Proteomes" id="UP000078561"/>
    </source>
</evidence>
<reference evidence="5" key="1">
    <citation type="submission" date="2016-04" db="EMBL/GenBank/DDBJ databases">
        <authorList>
            <person name="Evans L.H."/>
            <person name="Alamgir A."/>
            <person name="Owens N."/>
            <person name="Weber N.D."/>
            <person name="Virtaneva K."/>
            <person name="Barbian K."/>
            <person name="Babar A."/>
            <person name="Rosenke K."/>
        </authorList>
    </citation>
    <scope>NUCLEOTIDE SEQUENCE [LARGE SCALE GENOMIC DNA]</scope>
    <source>
        <strain evidence="5">CBS 101.48</strain>
    </source>
</reference>
<keyword evidence="2" id="KW-0539">Nucleus</keyword>
<sequence length="681" mass="76273">MPCSQTKVKVYYSLKGSKSTRLATFQLPGPQYDHDTATTSSSSFSAVTIPLKNCLWAICSSSPDMVCHEHDLTVYSTNYHESQSSSPHSEQDNNLIWEGHGLMSWVMEDQHSDQVYVSGKLNHQHIDVRLELQPTLRWRKSEFHNALQSQDAEGLKHDTFISVQHSTSTYACSCGINSSRFIQQQDDTKGKRLTPPLTPSSTTSPTLPSISVATTSVASSTPTHLPPPTGFTSSAPFSPPSSLFRPEPILPPTDTYFQQSTYLEERKSRYHLGSLSPPSPLSSSSFSSSSASSRITHHDQLPYPLSEPSGRSAFNSTIIYQEDPSSLSSSNKRQSPLKTTASGSSFAPSHSTPIIHTPCNKKRRKNPPVIMPADGNRSSTGLLRDYQQQQQLRKQRVSTNVRTYYEVDRNDRGLYILPVEIDSWTVIDLGTVVYDRPAYHNQRYIYPVNYTVRKWYRSMIDPKSDTQYTCRILDNGREPRFEVTADDCPVTYSGFTPSTVWTIVVRQAFKVRGLSYNHNPVGPDFFGLRKNTIAKMIQDLPNVDKCMQYIWQTFEPARFNKPGRNRRRLDTMVSGSILGGVNYGLTSGRLNTAASHQQQIQQRRLPSTTGVTGTIDANYSSADESSRPERSYTSSPPQSSKPLQLYHHHTNFSNHSPRSTSPSYSHTYHSTSPSSAPIKTV</sequence>